<keyword evidence="10" id="KW-0324">Glycolysis</keyword>
<evidence type="ECO:0000256" key="10">
    <source>
        <dbReference type="ARBA" id="ARBA00023152"/>
    </source>
</evidence>
<accession>A0A7H0GTC4</accession>
<keyword evidence="4" id="KW-0808">Transferase</keyword>
<dbReference type="AlphaFoldDB" id="A0A7H0GTC4"/>
<dbReference type="UniPathway" id="UPA00109">
    <property type="reaction ID" value="UER00188"/>
</dbReference>
<keyword evidence="14" id="KW-1185">Reference proteome</keyword>
<keyword evidence="9" id="KW-0460">Magnesium</keyword>
<dbReference type="Gene3D" id="3.20.20.60">
    <property type="entry name" value="Phosphoenolpyruvate-binding domains"/>
    <property type="match status" value="1"/>
</dbReference>
<reference evidence="13 14" key="1">
    <citation type="submission" date="2020-08" db="EMBL/GenBank/DDBJ databases">
        <title>Genome sequence of Hymenobacter qilianensis JCM 19763T.</title>
        <authorList>
            <person name="Hyun D.-W."/>
            <person name="Bae J.-W."/>
        </authorList>
    </citation>
    <scope>NUCLEOTIDE SEQUENCE [LARGE SCALE GENOMIC DNA]</scope>
    <source>
        <strain evidence="13 14">JCM 19763</strain>
    </source>
</reference>
<dbReference type="PANTHER" id="PTHR11817">
    <property type="entry name" value="PYRUVATE KINASE"/>
    <property type="match status" value="1"/>
</dbReference>
<keyword evidence="7 13" id="KW-0418">Kinase</keyword>
<evidence type="ECO:0000313" key="13">
    <source>
        <dbReference type="EMBL" id="QNP51540.1"/>
    </source>
</evidence>
<evidence type="ECO:0000256" key="8">
    <source>
        <dbReference type="ARBA" id="ARBA00022840"/>
    </source>
</evidence>
<comment type="similarity">
    <text evidence="2">Belongs to the pyruvate kinase family.</text>
</comment>
<dbReference type="InterPro" id="IPR015806">
    <property type="entry name" value="Pyrv_Knase_insert_dom_sf"/>
</dbReference>
<evidence type="ECO:0000256" key="4">
    <source>
        <dbReference type="ARBA" id="ARBA00022679"/>
    </source>
</evidence>
<dbReference type="InterPro" id="IPR011037">
    <property type="entry name" value="Pyrv_Knase-like_insert_dom_sf"/>
</dbReference>
<dbReference type="InterPro" id="IPR001697">
    <property type="entry name" value="Pyr_Knase"/>
</dbReference>
<sequence length="629" mass="68759">MTDHPASLLFADRYGTQIAELLSELTSLRQDMVSGTELAGSRLAQVHPTFRVSAHNLLHYLALRRHDLRPLQQRLAALGLSSLGRAEAHALASVDAVLAVLHELAQPGTSHPLPADAIAPDFTSGGRLLAEHSEAVLGPVPATRDVRIMVTLPGEAATDYALVRDLLRQGMDCVRINCAHDDRAAWQQMIDHLRQAEQEVGRSCKICMDLGGAKLRTTGLPPAPAVLRISPVRDEFGRVLTPARLWLTSKELPQAALASGTVRLFFPQAWLRQLSPGNAVRFRDARGNKRKLRVRSTNEQGCWAELRKTAYLVPSTRFRGPEAKATLQELPPSDSFLLLRPGDELQLTRRALPAAVADGMPGTALAPAVIGCALPEVLDYVKPGERIWFDDGKIGGIVDRVEPDILHVRITQARAKGEKLRNDKGINLPDSNLSLPSLTAKDLEDLAFVAQHADMVGLSFVSKATEVEQLQQHLSRLTERAVAIILKIETQRGFEELPALLLSAMQAGSCGVMIARGDLAVECGFERLAEVQEEILWLCEAAHVPVIWATQVLESLASGGLPSRAEVTDAAMSDRAECVMLNKGPRVVQAVQTLDSILRRMQGHQRKKSAMLRSLHVAQTTWHLERATS</sequence>
<dbReference type="InterPro" id="IPR015813">
    <property type="entry name" value="Pyrv/PenolPyrv_kinase-like_dom"/>
</dbReference>
<dbReference type="SUPFAM" id="SSF51621">
    <property type="entry name" value="Phosphoenolpyruvate/pyruvate domain"/>
    <property type="match status" value="1"/>
</dbReference>
<evidence type="ECO:0000256" key="11">
    <source>
        <dbReference type="ARBA" id="ARBA00023317"/>
    </source>
</evidence>
<keyword evidence="11 13" id="KW-0670">Pyruvate</keyword>
<feature type="domain" description="Pyruvate kinase barrel" evidence="12">
    <location>
        <begin position="367"/>
        <end position="582"/>
    </location>
</feature>
<dbReference type="GO" id="GO:0000287">
    <property type="term" value="F:magnesium ion binding"/>
    <property type="evidence" value="ECO:0007669"/>
    <property type="project" value="InterPro"/>
</dbReference>
<evidence type="ECO:0000256" key="5">
    <source>
        <dbReference type="ARBA" id="ARBA00022723"/>
    </source>
</evidence>
<comment type="pathway">
    <text evidence="1">Carbohydrate degradation; glycolysis; pyruvate from D-glyceraldehyde 3-phosphate: step 5/5.</text>
</comment>
<dbReference type="EMBL" id="CP060784">
    <property type="protein sequence ID" value="QNP51540.1"/>
    <property type="molecule type" value="Genomic_DNA"/>
</dbReference>
<proteinExistence type="inferred from homology"/>
<dbReference type="SUPFAM" id="SSF50800">
    <property type="entry name" value="PK beta-barrel domain-like"/>
    <property type="match status" value="1"/>
</dbReference>
<keyword evidence="5" id="KW-0479">Metal-binding</keyword>
<dbReference type="Proteomes" id="UP000516093">
    <property type="component" value="Chromosome"/>
</dbReference>
<dbReference type="GO" id="GO:0005524">
    <property type="term" value="F:ATP binding"/>
    <property type="evidence" value="ECO:0007669"/>
    <property type="project" value="UniProtKB-KW"/>
</dbReference>
<dbReference type="NCBIfam" id="NF011314">
    <property type="entry name" value="PRK14725.1"/>
    <property type="match status" value="1"/>
</dbReference>
<evidence type="ECO:0000256" key="2">
    <source>
        <dbReference type="ARBA" id="ARBA00008663"/>
    </source>
</evidence>
<dbReference type="KEGG" id="hqi:H9L05_16295"/>
<keyword evidence="8" id="KW-0067">ATP-binding</keyword>
<keyword evidence="6" id="KW-0547">Nucleotide-binding</keyword>
<dbReference type="EC" id="2.7.1.40" evidence="3"/>
<evidence type="ECO:0000256" key="6">
    <source>
        <dbReference type="ARBA" id="ARBA00022741"/>
    </source>
</evidence>
<dbReference type="GO" id="GO:0030955">
    <property type="term" value="F:potassium ion binding"/>
    <property type="evidence" value="ECO:0007669"/>
    <property type="project" value="InterPro"/>
</dbReference>
<dbReference type="RefSeq" id="WP_187731822.1">
    <property type="nucleotide sequence ID" value="NZ_BMFN01000003.1"/>
</dbReference>
<dbReference type="GO" id="GO:0016301">
    <property type="term" value="F:kinase activity"/>
    <property type="evidence" value="ECO:0007669"/>
    <property type="project" value="UniProtKB-KW"/>
</dbReference>
<dbReference type="Gene3D" id="2.40.33.10">
    <property type="entry name" value="PK beta-barrel domain-like"/>
    <property type="match status" value="1"/>
</dbReference>
<dbReference type="Pfam" id="PF00224">
    <property type="entry name" value="PK"/>
    <property type="match status" value="2"/>
</dbReference>
<feature type="domain" description="Pyruvate kinase barrel" evidence="12">
    <location>
        <begin position="144"/>
        <end position="219"/>
    </location>
</feature>
<organism evidence="13 14">
    <name type="scientific">Hymenobacter qilianensis</name>
    <dbReference type="NCBI Taxonomy" id="1385715"/>
    <lineage>
        <taxon>Bacteria</taxon>
        <taxon>Pseudomonadati</taxon>
        <taxon>Bacteroidota</taxon>
        <taxon>Cytophagia</taxon>
        <taxon>Cytophagales</taxon>
        <taxon>Hymenobacteraceae</taxon>
        <taxon>Hymenobacter</taxon>
    </lineage>
</organism>
<evidence type="ECO:0000256" key="9">
    <source>
        <dbReference type="ARBA" id="ARBA00022842"/>
    </source>
</evidence>
<gene>
    <name evidence="13" type="ORF">H9L05_16295</name>
</gene>
<dbReference type="GO" id="GO:0004743">
    <property type="term" value="F:pyruvate kinase activity"/>
    <property type="evidence" value="ECO:0007669"/>
    <property type="project" value="UniProtKB-EC"/>
</dbReference>
<name>A0A7H0GTC4_9BACT</name>
<evidence type="ECO:0000313" key="14">
    <source>
        <dbReference type="Proteomes" id="UP000516093"/>
    </source>
</evidence>
<dbReference type="InterPro" id="IPR040442">
    <property type="entry name" value="Pyrv_kinase-like_dom_sf"/>
</dbReference>
<evidence type="ECO:0000256" key="3">
    <source>
        <dbReference type="ARBA" id="ARBA00012142"/>
    </source>
</evidence>
<evidence type="ECO:0000256" key="7">
    <source>
        <dbReference type="ARBA" id="ARBA00022777"/>
    </source>
</evidence>
<dbReference type="InterPro" id="IPR015793">
    <property type="entry name" value="Pyrv_Knase_brl"/>
</dbReference>
<evidence type="ECO:0000259" key="12">
    <source>
        <dbReference type="Pfam" id="PF00224"/>
    </source>
</evidence>
<evidence type="ECO:0000256" key="1">
    <source>
        <dbReference type="ARBA" id="ARBA00004997"/>
    </source>
</evidence>
<protein>
    <recommendedName>
        <fullName evidence="3">pyruvate kinase</fullName>
        <ecNumber evidence="3">2.7.1.40</ecNumber>
    </recommendedName>
</protein>